<dbReference type="KEGG" id="mfi:DSM1535_1216"/>
<accession>A0A090I340</accession>
<dbReference type="Proteomes" id="UP000029661">
    <property type="component" value="Chromosome"/>
</dbReference>
<organism evidence="4">
    <name type="scientific">Methanobacterium formicicum</name>
    <dbReference type="NCBI Taxonomy" id="2162"/>
    <lineage>
        <taxon>Archaea</taxon>
        <taxon>Methanobacteriati</taxon>
        <taxon>Methanobacteriota</taxon>
        <taxon>Methanomada group</taxon>
        <taxon>Methanobacteria</taxon>
        <taxon>Methanobacteriales</taxon>
        <taxon>Methanobacteriaceae</taxon>
        <taxon>Methanobacterium</taxon>
    </lineage>
</organism>
<dbReference type="PANTHER" id="PTHR34075:SF5">
    <property type="entry name" value="BLR3430 PROTEIN"/>
    <property type="match status" value="1"/>
</dbReference>
<dbReference type="STRING" id="2162.BRM9_2282"/>
<dbReference type="Proteomes" id="UP000606900">
    <property type="component" value="Unassembled WGS sequence"/>
</dbReference>
<evidence type="ECO:0000259" key="1">
    <source>
        <dbReference type="Pfam" id="PF01796"/>
    </source>
</evidence>
<dbReference type="InterPro" id="IPR012340">
    <property type="entry name" value="NA-bd_OB-fold"/>
</dbReference>
<protein>
    <submittedName>
        <fullName evidence="6">Zn-ribbon domain-containing OB-fold protein</fullName>
    </submittedName>
</protein>
<reference evidence="3" key="1">
    <citation type="submission" date="2013-12" db="EMBL/GenBank/DDBJ databases">
        <title>The complete genome sequence of Methanobacterium sp. BRM9.</title>
        <authorList>
            <consortium name="Pastoral Greenhouse Gas Research Consortium"/>
            <person name="Kelly W.J."/>
            <person name="Leahy S.C."/>
            <person name="Perry R."/>
            <person name="Li D."/>
            <person name="Altermann E."/>
            <person name="Lambie S.C."/>
            <person name="Attwood G.T."/>
        </authorList>
    </citation>
    <scope>NUCLEOTIDE SEQUENCE [LARGE SCALE GENOMIC DNA]</scope>
    <source>
        <strain evidence="3">BRM9</strain>
    </source>
</reference>
<evidence type="ECO:0000313" key="5">
    <source>
        <dbReference type="EMBL" id="CEL25931.1"/>
    </source>
</evidence>
<reference evidence="5" key="3">
    <citation type="submission" date="2014-09" db="EMBL/GenBank/DDBJ databases">
        <authorList>
            <person name="Bishop-Lilly K.A."/>
            <person name="Broomall S.M."/>
            <person name="Chain P.S."/>
            <person name="Chertkov O."/>
            <person name="Coyne S.R."/>
            <person name="Daligault H.E."/>
            <person name="Davenport K.W."/>
            <person name="Erkkila T."/>
            <person name="Frey K.G."/>
            <person name="Gibbons H.S."/>
            <person name="Gu W."/>
            <person name="Jaissle J."/>
            <person name="Johnson S.L."/>
            <person name="Koroleva G.I."/>
            <person name="Ladner J.T."/>
            <person name="Lo C.-C."/>
            <person name="Minogue T.D."/>
            <person name="Munk C."/>
            <person name="Palacios G.F."/>
            <person name="Redden C.L."/>
            <person name="Rosenzweig C.N."/>
            <person name="Scholz M.B."/>
            <person name="Teshima H."/>
            <person name="Xu Y."/>
        </authorList>
    </citation>
    <scope>NUCLEOTIDE SEQUENCE</scope>
    <source>
        <strain evidence="5">Mb9</strain>
    </source>
</reference>
<evidence type="ECO:0000313" key="7">
    <source>
        <dbReference type="Proteomes" id="UP000062768"/>
    </source>
</evidence>
<sequence length="132" mass="15131">MKDIVRGWRHISQRYNLIGSKCLQCGEAFFPMRVICPECRRKGQLEPIKFSGNGKIMSYSVIHTPTDEFKNISPYAVAIIELEEGAKITSQIVDCNPDKIEIGQEVELVFRKIREEGDEGVISYGYKFKLKQ</sequence>
<feature type="domain" description="ChsH2 C-terminal OB-fold" evidence="1">
    <location>
        <begin position="50"/>
        <end position="111"/>
    </location>
</feature>
<evidence type="ECO:0000313" key="3">
    <source>
        <dbReference type="EMBL" id="AIS33082.1"/>
    </source>
</evidence>
<keyword evidence="7" id="KW-1185">Reference proteome</keyword>
<dbReference type="AlphaFoldDB" id="A0A090I340"/>
<dbReference type="EMBL" id="CP006933">
    <property type="protein sequence ID" value="AIS33082.1"/>
    <property type="molecule type" value="Genomic_DNA"/>
</dbReference>
<dbReference type="EMBL" id="LN734822">
    <property type="protein sequence ID" value="CEL25931.1"/>
    <property type="molecule type" value="Genomic_DNA"/>
</dbReference>
<dbReference type="KEGG" id="mfc:BRM9_2282"/>
<dbReference type="SUPFAM" id="SSF50249">
    <property type="entry name" value="Nucleic acid-binding proteins"/>
    <property type="match status" value="1"/>
</dbReference>
<dbReference type="PATRIC" id="fig|2162.10.peg.2390"/>
<dbReference type="GeneID" id="26740550"/>
<dbReference type="Pfam" id="PF12172">
    <property type="entry name" value="zf-ChsH2"/>
    <property type="match status" value="1"/>
</dbReference>
<evidence type="ECO:0000313" key="6">
    <source>
        <dbReference type="EMBL" id="MBF4474774.1"/>
    </source>
</evidence>
<dbReference type="InterPro" id="IPR022002">
    <property type="entry name" value="ChsH2_Znr"/>
</dbReference>
<reference evidence="6" key="4">
    <citation type="submission" date="2020-10" db="EMBL/GenBank/DDBJ databases">
        <title>Dehalococcoides mccartyi of a TCE/Cr reducing biochatode.</title>
        <authorList>
            <person name="Matturro B."/>
        </authorList>
    </citation>
    <scope>NUCLEOTIDE SEQUENCE</scope>
    <source>
        <strain evidence="6">Bin2</strain>
    </source>
</reference>
<dbReference type="EMBL" id="JADIIL010000017">
    <property type="protein sequence ID" value="MBF4474774.1"/>
    <property type="molecule type" value="Genomic_DNA"/>
</dbReference>
<name>A0A090I340_METFO</name>
<dbReference type="Pfam" id="PF01796">
    <property type="entry name" value="OB_ChsH2_C"/>
    <property type="match status" value="1"/>
</dbReference>
<dbReference type="OrthoDB" id="9573at2157"/>
<dbReference type="EMBL" id="LN515531">
    <property type="protein sequence ID" value="CEA13553.1"/>
    <property type="molecule type" value="Genomic_DNA"/>
</dbReference>
<evidence type="ECO:0000313" key="4">
    <source>
        <dbReference type="EMBL" id="CEA13553.1"/>
    </source>
</evidence>
<dbReference type="PANTHER" id="PTHR34075">
    <property type="entry name" value="BLR3430 PROTEIN"/>
    <property type="match status" value="1"/>
</dbReference>
<evidence type="ECO:0000259" key="2">
    <source>
        <dbReference type="Pfam" id="PF12172"/>
    </source>
</evidence>
<dbReference type="Proteomes" id="UP000062768">
    <property type="component" value="Chromosome I"/>
</dbReference>
<reference evidence="4" key="2">
    <citation type="submission" date="2014-08" db="EMBL/GenBank/DDBJ databases">
        <authorList>
            <person name="Wibberg D."/>
        </authorList>
    </citation>
    <scope>NUCLEOTIDE SEQUENCE</scope>
</reference>
<gene>
    <name evidence="3" type="ORF">BRM9_2282</name>
    <name evidence="4" type="ORF">DSM1535_1216</name>
    <name evidence="6" type="ORF">ISP06_04795</name>
    <name evidence="5" type="ORF">MB9_2320</name>
</gene>
<dbReference type="InterPro" id="IPR002878">
    <property type="entry name" value="ChsH2_C"/>
</dbReference>
<feature type="domain" description="ChsH2 rubredoxin-like zinc ribbon" evidence="2">
    <location>
        <begin position="13"/>
        <end position="42"/>
    </location>
</feature>
<dbReference type="InterPro" id="IPR052513">
    <property type="entry name" value="Thioester_dehydratase-like"/>
</dbReference>
<dbReference type="Gene3D" id="6.10.30.10">
    <property type="match status" value="1"/>
</dbReference>
<proteinExistence type="predicted"/>
<dbReference type="RefSeq" id="WP_048072750.1">
    <property type="nucleotide sequence ID" value="NZ_CALCVY010000010.1"/>
</dbReference>